<dbReference type="InterPro" id="IPR036812">
    <property type="entry name" value="NAD(P)_OxRdtase_dom_sf"/>
</dbReference>
<evidence type="ECO:0000313" key="4">
    <source>
        <dbReference type="Proteomes" id="UP001595799"/>
    </source>
</evidence>
<keyword evidence="1" id="KW-0560">Oxidoreductase</keyword>
<organism evidence="3 4">
    <name type="scientific">Fodinicurvata halophila</name>
    <dbReference type="NCBI Taxonomy" id="1419723"/>
    <lineage>
        <taxon>Bacteria</taxon>
        <taxon>Pseudomonadati</taxon>
        <taxon>Pseudomonadota</taxon>
        <taxon>Alphaproteobacteria</taxon>
        <taxon>Rhodospirillales</taxon>
        <taxon>Rhodovibrionaceae</taxon>
        <taxon>Fodinicurvata</taxon>
    </lineage>
</organism>
<dbReference type="PANTHER" id="PTHR43364:SF4">
    <property type="entry name" value="NAD(P)-LINKED OXIDOREDUCTASE SUPERFAMILY PROTEIN"/>
    <property type="match status" value="1"/>
</dbReference>
<comment type="caution">
    <text evidence="3">The sequence shown here is derived from an EMBL/GenBank/DDBJ whole genome shotgun (WGS) entry which is preliminary data.</text>
</comment>
<name>A0ABV8UGY3_9PROT</name>
<dbReference type="SUPFAM" id="SSF51430">
    <property type="entry name" value="NAD(P)-linked oxidoreductase"/>
    <property type="match status" value="1"/>
</dbReference>
<dbReference type="InterPro" id="IPR023210">
    <property type="entry name" value="NADP_OxRdtase_dom"/>
</dbReference>
<evidence type="ECO:0000259" key="2">
    <source>
        <dbReference type="Pfam" id="PF00248"/>
    </source>
</evidence>
<dbReference type="PANTHER" id="PTHR43364">
    <property type="entry name" value="NADH-SPECIFIC METHYLGLYOXAL REDUCTASE-RELATED"/>
    <property type="match status" value="1"/>
</dbReference>
<dbReference type="EMBL" id="JBHSCW010000001">
    <property type="protein sequence ID" value="MFC4350096.1"/>
    <property type="molecule type" value="Genomic_DNA"/>
</dbReference>
<dbReference type="Proteomes" id="UP001595799">
    <property type="component" value="Unassembled WGS sequence"/>
</dbReference>
<accession>A0ABV8UGY3</accession>
<dbReference type="Pfam" id="PF00248">
    <property type="entry name" value="Aldo_ket_red"/>
    <property type="match status" value="1"/>
</dbReference>
<reference evidence="4" key="1">
    <citation type="journal article" date="2019" name="Int. J. Syst. Evol. Microbiol.">
        <title>The Global Catalogue of Microorganisms (GCM) 10K type strain sequencing project: providing services to taxonomists for standard genome sequencing and annotation.</title>
        <authorList>
            <consortium name="The Broad Institute Genomics Platform"/>
            <consortium name="The Broad Institute Genome Sequencing Center for Infectious Disease"/>
            <person name="Wu L."/>
            <person name="Ma J."/>
        </authorList>
    </citation>
    <scope>NUCLEOTIDE SEQUENCE [LARGE SCALE GENOMIC DNA]</scope>
    <source>
        <strain evidence="4">CECT 8472</strain>
    </source>
</reference>
<sequence length="346" mass="38639">MQYRPLGRTGLNVSTLCLGTMTWGEQNTLEEAFEQMDYAVANGVNFFDTAEMYPIATRAETYGRTEEIIGEWLAARGGRDNLILATKAVGRSTRFPYIRDGEPRLNRQHIRQAVDDSLKRLQTDYIDLYQLHWPERSTDRFGKLGFHEVPDEDTVPIEETLEALDEQVQAGKIRHIGLSNETAWGTMTFLKQAEAGTGPRVASVQNPYSLLNRSFETGLAEVALREDCGLLAYAPVAAGVLTGKYQGGRRPEGARLTLFPQNSRYMNPQADAAVAKYVALAHAWELDPAVMAHAYVFGRAFVTASIVGATRMEHLELAFEAEQTELPEELLESIEQIHAEHTYPCP</sequence>
<keyword evidence="4" id="KW-1185">Reference proteome</keyword>
<dbReference type="PRINTS" id="PR00069">
    <property type="entry name" value="ALDKETRDTASE"/>
</dbReference>
<dbReference type="InterPro" id="IPR050523">
    <property type="entry name" value="AKR_Detox_Biosynth"/>
</dbReference>
<evidence type="ECO:0000256" key="1">
    <source>
        <dbReference type="ARBA" id="ARBA00023002"/>
    </source>
</evidence>
<dbReference type="Gene3D" id="3.20.20.100">
    <property type="entry name" value="NADP-dependent oxidoreductase domain"/>
    <property type="match status" value="1"/>
</dbReference>
<dbReference type="RefSeq" id="WP_382420211.1">
    <property type="nucleotide sequence ID" value="NZ_JBHSCW010000001.1"/>
</dbReference>
<dbReference type="CDD" id="cd19094">
    <property type="entry name" value="AKR_Tas-like"/>
    <property type="match status" value="1"/>
</dbReference>
<evidence type="ECO:0000313" key="3">
    <source>
        <dbReference type="EMBL" id="MFC4350096.1"/>
    </source>
</evidence>
<protein>
    <submittedName>
        <fullName evidence="3">Aldo/keto reductase</fullName>
    </submittedName>
</protein>
<gene>
    <name evidence="3" type="ORF">ACFOW6_00930</name>
</gene>
<feature type="domain" description="NADP-dependent oxidoreductase" evidence="2">
    <location>
        <begin position="16"/>
        <end position="337"/>
    </location>
</feature>
<proteinExistence type="predicted"/>
<dbReference type="InterPro" id="IPR020471">
    <property type="entry name" value="AKR"/>
</dbReference>